<evidence type="ECO:0000259" key="1">
    <source>
        <dbReference type="Pfam" id="PF14973"/>
    </source>
</evidence>
<dbReference type="GO" id="GO:1904356">
    <property type="term" value="P:regulation of telomere maintenance via telomere lengthening"/>
    <property type="evidence" value="ECO:0007669"/>
    <property type="project" value="TreeGrafter"/>
</dbReference>
<dbReference type="GO" id="GO:0070187">
    <property type="term" value="C:shelterin complex"/>
    <property type="evidence" value="ECO:0007669"/>
    <property type="project" value="InterPro"/>
</dbReference>
<dbReference type="EMBL" id="JAINUG010000059">
    <property type="protein sequence ID" value="KAJ8403258.1"/>
    <property type="molecule type" value="Genomic_DNA"/>
</dbReference>
<reference evidence="2" key="1">
    <citation type="journal article" date="2023" name="Science">
        <title>Genome structures resolve the early diversification of teleost fishes.</title>
        <authorList>
            <person name="Parey E."/>
            <person name="Louis A."/>
            <person name="Montfort J."/>
            <person name="Bouchez O."/>
            <person name="Roques C."/>
            <person name="Iampietro C."/>
            <person name="Lluch J."/>
            <person name="Castinel A."/>
            <person name="Donnadieu C."/>
            <person name="Desvignes T."/>
            <person name="Floi Bucao C."/>
            <person name="Jouanno E."/>
            <person name="Wen M."/>
            <person name="Mejri S."/>
            <person name="Dirks R."/>
            <person name="Jansen H."/>
            <person name="Henkel C."/>
            <person name="Chen W.J."/>
            <person name="Zahm M."/>
            <person name="Cabau C."/>
            <person name="Klopp C."/>
            <person name="Thompson A.W."/>
            <person name="Robinson-Rechavi M."/>
            <person name="Braasch I."/>
            <person name="Lecointre G."/>
            <person name="Bobe J."/>
            <person name="Postlethwait J.H."/>
            <person name="Berthelot C."/>
            <person name="Roest Crollius H."/>
            <person name="Guiguen Y."/>
        </authorList>
    </citation>
    <scope>NUCLEOTIDE SEQUENCE</scope>
    <source>
        <strain evidence="2">NC1722</strain>
    </source>
</reference>
<dbReference type="GO" id="GO:0016233">
    <property type="term" value="P:telomere capping"/>
    <property type="evidence" value="ECO:0007669"/>
    <property type="project" value="InterPro"/>
</dbReference>
<sequence>METRSSPEREIMDPSLPLSSLRLLAPPLRLVSAAMWQVVQKQDIMHYGKLEELVSLVTEAVPELLSYRQRTQLILALRTKRTHFPWVESHSPPLTGIEPKQWATCTWNRK</sequence>
<organism evidence="2 3">
    <name type="scientific">Aldrovandia affinis</name>
    <dbReference type="NCBI Taxonomy" id="143900"/>
    <lineage>
        <taxon>Eukaryota</taxon>
        <taxon>Metazoa</taxon>
        <taxon>Chordata</taxon>
        <taxon>Craniata</taxon>
        <taxon>Vertebrata</taxon>
        <taxon>Euteleostomi</taxon>
        <taxon>Actinopterygii</taxon>
        <taxon>Neopterygii</taxon>
        <taxon>Teleostei</taxon>
        <taxon>Notacanthiformes</taxon>
        <taxon>Halosauridae</taxon>
        <taxon>Aldrovandia</taxon>
    </lineage>
</organism>
<name>A0AAD7WNJ4_9TELE</name>
<evidence type="ECO:0000313" key="2">
    <source>
        <dbReference type="EMBL" id="KAJ8403258.1"/>
    </source>
</evidence>
<dbReference type="InterPro" id="IPR039098">
    <property type="entry name" value="TINF2"/>
</dbReference>
<feature type="domain" description="TERF1-interacting nuclear factor 2 N-terminal" evidence="1">
    <location>
        <begin position="36"/>
        <end position="80"/>
    </location>
</feature>
<dbReference type="Pfam" id="PF14973">
    <property type="entry name" value="TINF2_N"/>
    <property type="match status" value="1"/>
</dbReference>
<dbReference type="GO" id="GO:0042162">
    <property type="term" value="F:telomeric DNA binding"/>
    <property type="evidence" value="ECO:0007669"/>
    <property type="project" value="TreeGrafter"/>
</dbReference>
<proteinExistence type="predicted"/>
<accession>A0AAD7WNJ4</accession>
<comment type="caution">
    <text evidence="2">The sequence shown here is derived from an EMBL/GenBank/DDBJ whole genome shotgun (WGS) entry which is preliminary data.</text>
</comment>
<dbReference type="AlphaFoldDB" id="A0AAD7WNJ4"/>
<dbReference type="PANTHER" id="PTHR15512:SF2">
    <property type="match status" value="1"/>
</dbReference>
<keyword evidence="3" id="KW-1185">Reference proteome</keyword>
<protein>
    <recommendedName>
        <fullName evidence="1">TERF1-interacting nuclear factor 2 N-terminal domain-containing protein</fullName>
    </recommendedName>
</protein>
<dbReference type="Proteomes" id="UP001221898">
    <property type="component" value="Unassembled WGS sequence"/>
</dbReference>
<dbReference type="InterPro" id="IPR029400">
    <property type="entry name" value="TINF2_N"/>
</dbReference>
<evidence type="ECO:0000313" key="3">
    <source>
        <dbReference type="Proteomes" id="UP001221898"/>
    </source>
</evidence>
<gene>
    <name evidence="2" type="ORF">AAFF_G00354750</name>
</gene>
<dbReference type="PANTHER" id="PTHR15512">
    <property type="entry name" value="TERF1-INTERACTING NUCLEAR FACTOR 2"/>
    <property type="match status" value="1"/>
</dbReference>